<dbReference type="GO" id="GO:0004497">
    <property type="term" value="F:monooxygenase activity"/>
    <property type="evidence" value="ECO:0007669"/>
    <property type="project" value="UniProtKB-KW"/>
</dbReference>
<proteinExistence type="inferred from homology"/>
<keyword evidence="2 3" id="KW-0349">Heme</keyword>
<comment type="similarity">
    <text evidence="1 3">Belongs to the cytochrome P450 family.</text>
</comment>
<dbReference type="GO" id="GO:0005506">
    <property type="term" value="F:iron ion binding"/>
    <property type="evidence" value="ECO:0007669"/>
    <property type="project" value="InterPro"/>
</dbReference>
<evidence type="ECO:0000313" key="5">
    <source>
        <dbReference type="Proteomes" id="UP000549394"/>
    </source>
</evidence>
<accession>A0A7I8W7L3</accession>
<sequence>MEGSGSEAGETSINWVRKYGGIVHYRHLLGEHRILVADPQGLRTILVKEDEKFLRDIQLGIGSRLNIVLLTNDGAEHSYQRKLVNPHFTQMSLNASFDIFLEQAQDLKNSVEDQLKGVTEKLLPIQNMVTDCVKEFICRYAFGEFPKMEDSSQNIVTALMSALSLSPIVSFTQTIPILGWLPTKSNRALAKNIKFANDFVKKLMEDKRAKLMTDQGKEEMKKDLVGRLFLEADSSKPLTEDQVAGLISTIIFAGFQTTSTAITWCLHILSEKPDIQEKIAQEVAEVMVHDGCWTWSNLDKLVYLDAVFKESQRLIPIVSSVLKKAQRGAKINGYDIPEGTVVVAHLGAAMRNPHVWEDPDEFKPERFLNTTMDKYMYQFLPFGTGAHKCLGHQLAKVESRLILALLIQNFIFERPPGYKVRKASQLLITPNPKVELIVKRRN</sequence>
<dbReference type="PRINTS" id="PR00385">
    <property type="entry name" value="P450"/>
</dbReference>
<dbReference type="OrthoDB" id="1470350at2759"/>
<dbReference type="Proteomes" id="UP000549394">
    <property type="component" value="Unassembled WGS sequence"/>
</dbReference>
<dbReference type="InterPro" id="IPR001128">
    <property type="entry name" value="Cyt_P450"/>
</dbReference>
<comment type="caution">
    <text evidence="4">The sequence shown here is derived from an EMBL/GenBank/DDBJ whole genome shotgun (WGS) entry which is preliminary data.</text>
</comment>
<keyword evidence="3" id="KW-0503">Monooxygenase</keyword>
<evidence type="ECO:0000313" key="4">
    <source>
        <dbReference type="EMBL" id="CAD5124106.1"/>
    </source>
</evidence>
<dbReference type="Pfam" id="PF00067">
    <property type="entry name" value="p450"/>
    <property type="match status" value="1"/>
</dbReference>
<dbReference type="InterPro" id="IPR017972">
    <property type="entry name" value="Cyt_P450_CS"/>
</dbReference>
<name>A0A7I8W7L3_9ANNE</name>
<protein>
    <submittedName>
        <fullName evidence="4">DgyrCDS12408</fullName>
    </submittedName>
</protein>
<dbReference type="EMBL" id="CAJFCJ010000020">
    <property type="protein sequence ID" value="CAD5124106.1"/>
    <property type="molecule type" value="Genomic_DNA"/>
</dbReference>
<keyword evidence="2 3" id="KW-0479">Metal-binding</keyword>
<gene>
    <name evidence="4" type="ORF">DGYR_LOCUS11698</name>
</gene>
<dbReference type="PANTHER" id="PTHR24291:SF175">
    <property type="entry name" value="CYTOCHROME P450"/>
    <property type="match status" value="1"/>
</dbReference>
<dbReference type="PRINTS" id="PR00463">
    <property type="entry name" value="EP450I"/>
</dbReference>
<dbReference type="AlphaFoldDB" id="A0A7I8W7L3"/>
<dbReference type="GO" id="GO:0016705">
    <property type="term" value="F:oxidoreductase activity, acting on paired donors, with incorporation or reduction of molecular oxygen"/>
    <property type="evidence" value="ECO:0007669"/>
    <property type="project" value="InterPro"/>
</dbReference>
<dbReference type="PROSITE" id="PS00086">
    <property type="entry name" value="CYTOCHROME_P450"/>
    <property type="match status" value="1"/>
</dbReference>
<evidence type="ECO:0000256" key="2">
    <source>
        <dbReference type="PIRSR" id="PIRSR602401-1"/>
    </source>
</evidence>
<dbReference type="SUPFAM" id="SSF48264">
    <property type="entry name" value="Cytochrome P450"/>
    <property type="match status" value="1"/>
</dbReference>
<feature type="binding site" description="axial binding residue" evidence="2">
    <location>
        <position position="389"/>
    </location>
    <ligand>
        <name>heme</name>
        <dbReference type="ChEBI" id="CHEBI:30413"/>
    </ligand>
    <ligandPart>
        <name>Fe</name>
        <dbReference type="ChEBI" id="CHEBI:18248"/>
    </ligandPart>
</feature>
<evidence type="ECO:0000256" key="1">
    <source>
        <dbReference type="ARBA" id="ARBA00010617"/>
    </source>
</evidence>
<keyword evidence="3" id="KW-0560">Oxidoreductase</keyword>
<dbReference type="InterPro" id="IPR002401">
    <property type="entry name" value="Cyt_P450_E_grp-I"/>
</dbReference>
<dbReference type="InterPro" id="IPR036396">
    <property type="entry name" value="Cyt_P450_sf"/>
</dbReference>
<dbReference type="PANTHER" id="PTHR24291">
    <property type="entry name" value="CYTOCHROME P450 FAMILY 4"/>
    <property type="match status" value="1"/>
</dbReference>
<comment type="cofactor">
    <cofactor evidence="2">
        <name>heme</name>
        <dbReference type="ChEBI" id="CHEBI:30413"/>
    </cofactor>
</comment>
<evidence type="ECO:0000256" key="3">
    <source>
        <dbReference type="RuleBase" id="RU000461"/>
    </source>
</evidence>
<dbReference type="Gene3D" id="1.10.630.10">
    <property type="entry name" value="Cytochrome P450"/>
    <property type="match status" value="1"/>
</dbReference>
<dbReference type="InterPro" id="IPR050196">
    <property type="entry name" value="Cytochrome_P450_Monoox"/>
</dbReference>
<reference evidence="4 5" key="1">
    <citation type="submission" date="2020-08" db="EMBL/GenBank/DDBJ databases">
        <authorList>
            <person name="Hejnol A."/>
        </authorList>
    </citation>
    <scope>NUCLEOTIDE SEQUENCE [LARGE SCALE GENOMIC DNA]</scope>
</reference>
<dbReference type="GO" id="GO:0020037">
    <property type="term" value="F:heme binding"/>
    <property type="evidence" value="ECO:0007669"/>
    <property type="project" value="InterPro"/>
</dbReference>
<keyword evidence="5" id="KW-1185">Reference proteome</keyword>
<organism evidence="4 5">
    <name type="scientific">Dimorphilus gyrociliatus</name>
    <dbReference type="NCBI Taxonomy" id="2664684"/>
    <lineage>
        <taxon>Eukaryota</taxon>
        <taxon>Metazoa</taxon>
        <taxon>Spiralia</taxon>
        <taxon>Lophotrochozoa</taxon>
        <taxon>Annelida</taxon>
        <taxon>Polychaeta</taxon>
        <taxon>Polychaeta incertae sedis</taxon>
        <taxon>Dinophilidae</taxon>
        <taxon>Dimorphilus</taxon>
    </lineage>
</organism>
<keyword evidence="2 3" id="KW-0408">Iron</keyword>